<reference evidence="2" key="1">
    <citation type="submission" date="2019-04" db="EMBL/GenBank/DDBJ databases">
        <title>Evolution of Biomass-Degrading Anaerobic Consortia Revealed by Metagenomics.</title>
        <authorList>
            <person name="Peng X."/>
        </authorList>
    </citation>
    <scope>NUCLEOTIDE SEQUENCE</scope>
    <source>
        <strain evidence="2">SIG311</strain>
    </source>
</reference>
<gene>
    <name evidence="2" type="ORF">E7272_13525</name>
</gene>
<dbReference type="EMBL" id="SVER01000055">
    <property type="protein sequence ID" value="MBE5920844.1"/>
    <property type="molecule type" value="Genomic_DNA"/>
</dbReference>
<evidence type="ECO:0008006" key="4">
    <source>
        <dbReference type="Google" id="ProtNLM"/>
    </source>
</evidence>
<keyword evidence="1" id="KW-0472">Membrane</keyword>
<evidence type="ECO:0000256" key="1">
    <source>
        <dbReference type="SAM" id="Phobius"/>
    </source>
</evidence>
<evidence type="ECO:0000313" key="2">
    <source>
        <dbReference type="EMBL" id="MBE5920844.1"/>
    </source>
</evidence>
<protein>
    <recommendedName>
        <fullName evidence="4">DUF4870 domain-containing protein</fullName>
    </recommendedName>
</protein>
<comment type="caution">
    <text evidence="2">The sequence shown here is derived from an EMBL/GenBank/DDBJ whole genome shotgun (WGS) entry which is preliminary data.</text>
</comment>
<dbReference type="Proteomes" id="UP000766246">
    <property type="component" value="Unassembled WGS sequence"/>
</dbReference>
<name>A0A927U9J6_9FIRM</name>
<accession>A0A927U9J6</accession>
<proteinExistence type="predicted"/>
<evidence type="ECO:0000313" key="3">
    <source>
        <dbReference type="Proteomes" id="UP000766246"/>
    </source>
</evidence>
<keyword evidence="1" id="KW-0812">Transmembrane</keyword>
<organism evidence="2 3">
    <name type="scientific">Pseudobutyrivibrio ruminis</name>
    <dbReference type="NCBI Taxonomy" id="46206"/>
    <lineage>
        <taxon>Bacteria</taxon>
        <taxon>Bacillati</taxon>
        <taxon>Bacillota</taxon>
        <taxon>Clostridia</taxon>
        <taxon>Lachnospirales</taxon>
        <taxon>Lachnospiraceae</taxon>
        <taxon>Pseudobutyrivibrio</taxon>
    </lineage>
</organism>
<sequence>MSAQTTGIVAYLTWIGFIIAILVGDRDGAKFHINQALVINLFFFLGWIPVLGWIWALIMVVLWFIAFIGACAGEERPVPILGGIKILS</sequence>
<keyword evidence="1" id="KW-1133">Transmembrane helix</keyword>
<feature type="transmembrane region" description="Helical" evidence="1">
    <location>
        <begin position="6"/>
        <end position="24"/>
    </location>
</feature>
<dbReference type="AlphaFoldDB" id="A0A927U9J6"/>
<feature type="transmembrane region" description="Helical" evidence="1">
    <location>
        <begin position="54"/>
        <end position="72"/>
    </location>
</feature>